<dbReference type="InterPro" id="IPR002502">
    <property type="entry name" value="Amidase_domain"/>
</dbReference>
<keyword evidence="2 6" id="KW-0732">Signal</keyword>
<comment type="similarity">
    <text evidence="1">In the N-terminal section; belongs to the N-acetylmuramoyl-L-alanine amidase 2 family.</text>
</comment>
<dbReference type="InterPro" id="IPR038200">
    <property type="entry name" value="GW_dom_sf"/>
</dbReference>
<dbReference type="SMART" id="SM00644">
    <property type="entry name" value="Ami_2"/>
    <property type="match status" value="1"/>
</dbReference>
<feature type="domain" description="GW" evidence="7">
    <location>
        <begin position="604"/>
        <end position="681"/>
    </location>
</feature>
<protein>
    <recommendedName>
        <fullName evidence="5">Autolysin</fullName>
    </recommendedName>
    <alternativeName>
        <fullName evidence="4">Cell wall hydrolase</fullName>
    </alternativeName>
</protein>
<dbReference type="InterPro" id="IPR025987">
    <property type="entry name" value="GW_dom"/>
</dbReference>
<dbReference type="EMBL" id="SMYO01000004">
    <property type="protein sequence ID" value="TDK62105.1"/>
    <property type="molecule type" value="Genomic_DNA"/>
</dbReference>
<dbReference type="Pfam" id="PF13457">
    <property type="entry name" value="GW"/>
    <property type="match status" value="6"/>
</dbReference>
<gene>
    <name evidence="8" type="ORF">E2K98_08535</name>
</gene>
<reference evidence="8 9" key="1">
    <citation type="submission" date="2019-03" db="EMBL/GenBank/DDBJ databases">
        <title>Bacillus niacini sp. nov. a Nicotinate-Metabolizing Mesophile Isolated from Soil.</title>
        <authorList>
            <person name="Zhang G."/>
        </authorList>
    </citation>
    <scope>NUCLEOTIDE SEQUENCE [LARGE SCALE GENOMIC DNA]</scope>
    <source>
        <strain evidence="8 9">WN066</strain>
    </source>
</reference>
<proteinExistence type="inferred from homology"/>
<dbReference type="Pfam" id="PF01510">
    <property type="entry name" value="Amidase_2"/>
    <property type="match status" value="1"/>
</dbReference>
<dbReference type="CDD" id="cd06583">
    <property type="entry name" value="PGRP"/>
    <property type="match status" value="1"/>
</dbReference>
<evidence type="ECO:0000256" key="6">
    <source>
        <dbReference type="SAM" id="SignalP"/>
    </source>
</evidence>
<evidence type="ECO:0000256" key="3">
    <source>
        <dbReference type="ARBA" id="ARBA00022737"/>
    </source>
</evidence>
<dbReference type="PROSITE" id="PS51780">
    <property type="entry name" value="GW"/>
    <property type="match status" value="2"/>
</dbReference>
<accession>A0A4R5VV29</accession>
<dbReference type="InterPro" id="IPR036505">
    <property type="entry name" value="Amidase/PGRP_sf"/>
</dbReference>
<dbReference type="AlphaFoldDB" id="A0A4R5VV29"/>
<comment type="caution">
    <text evidence="8">The sequence shown here is derived from an EMBL/GenBank/DDBJ whole genome shotgun (WGS) entry which is preliminary data.</text>
</comment>
<dbReference type="RefSeq" id="WP_133333834.1">
    <property type="nucleotide sequence ID" value="NZ_SMYO01000004.1"/>
</dbReference>
<name>A0A4R5VV29_9BACI</name>
<dbReference type="GO" id="GO:0009253">
    <property type="term" value="P:peptidoglycan catabolic process"/>
    <property type="evidence" value="ECO:0007669"/>
    <property type="project" value="InterPro"/>
</dbReference>
<dbReference type="Proteomes" id="UP000295132">
    <property type="component" value="Unassembled WGS sequence"/>
</dbReference>
<dbReference type="GO" id="GO:0008745">
    <property type="term" value="F:N-acetylmuramoyl-L-alanine amidase activity"/>
    <property type="evidence" value="ECO:0007669"/>
    <property type="project" value="InterPro"/>
</dbReference>
<evidence type="ECO:0000256" key="2">
    <source>
        <dbReference type="ARBA" id="ARBA00022729"/>
    </source>
</evidence>
<feature type="signal peptide" evidence="6">
    <location>
        <begin position="1"/>
        <end position="19"/>
    </location>
</feature>
<keyword evidence="3" id="KW-0677">Repeat</keyword>
<evidence type="ECO:0000313" key="8">
    <source>
        <dbReference type="EMBL" id="TDK62105.1"/>
    </source>
</evidence>
<dbReference type="SUPFAM" id="SSF55846">
    <property type="entry name" value="N-acetylmuramoyl-L-alanine amidase-like"/>
    <property type="match status" value="1"/>
</dbReference>
<evidence type="ECO:0000313" key="9">
    <source>
        <dbReference type="Proteomes" id="UP000295132"/>
    </source>
</evidence>
<evidence type="ECO:0000259" key="7">
    <source>
        <dbReference type="PROSITE" id="PS51780"/>
    </source>
</evidence>
<feature type="chain" id="PRO_5039025309" description="Autolysin" evidence="6">
    <location>
        <begin position="20"/>
        <end position="681"/>
    </location>
</feature>
<evidence type="ECO:0000256" key="4">
    <source>
        <dbReference type="ARBA" id="ARBA00030881"/>
    </source>
</evidence>
<dbReference type="Gene3D" id="3.40.80.10">
    <property type="entry name" value="Peptidoglycan recognition protein-like"/>
    <property type="match status" value="1"/>
</dbReference>
<evidence type="ECO:0000256" key="1">
    <source>
        <dbReference type="ARBA" id="ARBA00006088"/>
    </source>
</evidence>
<evidence type="ECO:0000256" key="5">
    <source>
        <dbReference type="ARBA" id="ARBA00032390"/>
    </source>
</evidence>
<organism evidence="8 9">
    <name type="scientific">Bacillus salipaludis</name>
    <dbReference type="NCBI Taxonomy" id="2547811"/>
    <lineage>
        <taxon>Bacteria</taxon>
        <taxon>Bacillati</taxon>
        <taxon>Bacillota</taxon>
        <taxon>Bacilli</taxon>
        <taxon>Bacillales</taxon>
        <taxon>Bacillaceae</taxon>
        <taxon>Bacillus</taxon>
    </lineage>
</organism>
<dbReference type="SUPFAM" id="SSF82057">
    <property type="entry name" value="Prokaryotic SH3-related domain"/>
    <property type="match status" value="2"/>
</dbReference>
<sequence length="681" mass="76212">MKKAVILIVVMLMCSTMFPQWLTGGQAFAKANYPDVNDYIKTKKLTPVKFEYQHISKFPDFNYRNGYAMVEGVVAHETANSHSTIYDEIAYMSKHYNNAFVHAFVDGSHVIEIQSPDYGAWGAGPYANKRFVHVELVRVHSFDQFARSINNYANYLAFLLFEYNLGVTSAEKTGKGTLWSHNAVSKFLGGTDHGDPHGYFSQWGYNWNDFVNQVTQKYNTLNTTIDTKRLGYIKNEGAKIYQEIGEDTTAITADLTYTNRVYYIKEQAIEDGQIFFLLSNEKGIIGWAKSADLSVMPYALISNKSKNFILKGTGKAYSKEWGQKNDAVIATLSSYADQEFAVNATEQIGNSIWYRGTIAGQTVWVYSSNLTTITESSTNRLGVVKNPDVKIYKNIGEEATANLAGATYTSTVFYIKKKAAANGKTYYLLSTQPSSTNGVIGWAKSTDLTTESYAEVDKNPKMFLINGTGSAYSKAWGGVKDSTIKNLSVYKEQEFKAQLTAKIGSTIWYRGQLDGKTVWFPSYSVKSIKESSTSRLGRVRSSSVKIYKLIGDSSSSFKAGSTYTNHVYYMKKQASFMGQTYYLLSNQASASKGVIGWVKQTDLSSQSYAQVKQISKKLVVKGTGSAYSKLWGSKKDTIYKSLSKYKGSTFKITSTWKVGKTTWYYGNFGGKKVWIDKKYLK</sequence>
<dbReference type="Gene3D" id="2.30.30.170">
    <property type="match status" value="6"/>
</dbReference>
<feature type="domain" description="GW" evidence="7">
    <location>
        <begin position="298"/>
        <end position="375"/>
    </location>
</feature>